<dbReference type="EMBL" id="CAICTM010002350">
    <property type="protein sequence ID" value="CAB9528908.1"/>
    <property type="molecule type" value="Genomic_DNA"/>
</dbReference>
<protein>
    <submittedName>
        <fullName evidence="2">Uncharacterized protein</fullName>
    </submittedName>
</protein>
<comment type="caution">
    <text evidence="2">The sequence shown here is derived from an EMBL/GenBank/DDBJ whole genome shotgun (WGS) entry which is preliminary data.</text>
</comment>
<keyword evidence="1" id="KW-0732">Signal</keyword>
<organism evidence="2 3">
    <name type="scientific">Seminavis robusta</name>
    <dbReference type="NCBI Taxonomy" id="568900"/>
    <lineage>
        <taxon>Eukaryota</taxon>
        <taxon>Sar</taxon>
        <taxon>Stramenopiles</taxon>
        <taxon>Ochrophyta</taxon>
        <taxon>Bacillariophyta</taxon>
        <taxon>Bacillariophyceae</taxon>
        <taxon>Bacillariophycidae</taxon>
        <taxon>Naviculales</taxon>
        <taxon>Naviculaceae</taxon>
        <taxon>Seminavis</taxon>
    </lineage>
</organism>
<gene>
    <name evidence="2" type="ORF">SEMRO_2352_G324410.1</name>
</gene>
<evidence type="ECO:0000256" key="1">
    <source>
        <dbReference type="SAM" id="SignalP"/>
    </source>
</evidence>
<feature type="chain" id="PRO_5040191779" evidence="1">
    <location>
        <begin position="18"/>
        <end position="242"/>
    </location>
</feature>
<keyword evidence="3" id="KW-1185">Reference proteome</keyword>
<dbReference type="Proteomes" id="UP001153069">
    <property type="component" value="Unassembled WGS sequence"/>
</dbReference>
<evidence type="ECO:0000313" key="3">
    <source>
        <dbReference type="Proteomes" id="UP001153069"/>
    </source>
</evidence>
<name>A0A9N8HVK0_9STRA</name>
<dbReference type="AlphaFoldDB" id="A0A9N8HVK0"/>
<sequence>MKLSLMNLFLLAAPVTARIGSNGGVAAPLLRLLHVAHTCPLAGESCASLQNTICCGPNNILDETNSNCVNEDLSPCEASYTCIDGTCQENCLHEGESNCGAAVNGCCVGSECMEDGICKSSFAVAEYVSLGGSCNDLDLSCADGLICEDNVCKELFHPGGFAREGEICDNATGAVTPCEEHLVCGESGTCELVELEGNNTTDLDSCAEEMEECNPITLPCCNGECQGYTAGSELNDGVCQVI</sequence>
<proteinExistence type="predicted"/>
<feature type="signal peptide" evidence="1">
    <location>
        <begin position="1"/>
        <end position="17"/>
    </location>
</feature>
<accession>A0A9N8HVK0</accession>
<reference evidence="2" key="1">
    <citation type="submission" date="2020-06" db="EMBL/GenBank/DDBJ databases">
        <authorList>
            <consortium name="Plant Systems Biology data submission"/>
        </authorList>
    </citation>
    <scope>NUCLEOTIDE SEQUENCE</scope>
    <source>
        <strain evidence="2">D6</strain>
    </source>
</reference>
<evidence type="ECO:0000313" key="2">
    <source>
        <dbReference type="EMBL" id="CAB9528908.1"/>
    </source>
</evidence>